<dbReference type="Pfam" id="PF07883">
    <property type="entry name" value="Cupin_2"/>
    <property type="match status" value="1"/>
</dbReference>
<organism evidence="2 3">
    <name type="scientific">Shewanella yunxiaonensis</name>
    <dbReference type="NCBI Taxonomy" id="2829809"/>
    <lineage>
        <taxon>Bacteria</taxon>
        <taxon>Pseudomonadati</taxon>
        <taxon>Pseudomonadota</taxon>
        <taxon>Gammaproteobacteria</taxon>
        <taxon>Alteromonadales</taxon>
        <taxon>Shewanellaceae</taxon>
        <taxon>Shewanella</taxon>
    </lineage>
</organism>
<name>A0ABX7YQY3_9GAMM</name>
<accession>A0ABX7YQY3</accession>
<dbReference type="InterPro" id="IPR011051">
    <property type="entry name" value="RmlC_Cupin_sf"/>
</dbReference>
<sequence>MKIIKSAASPSVSGPESVFTGRVRIDNHITPEAPSRLSSAIVTFEPGARTAWHAHGTGQLLFVTQGLGWIQKAGEVKQVIQAGDTVWIGANEKHWHGASDTKAMTHVAVAEASDTEPAAIWMELVADRDYLG</sequence>
<dbReference type="InterPro" id="IPR014710">
    <property type="entry name" value="RmlC-like_jellyroll"/>
</dbReference>
<dbReference type="Gene3D" id="2.60.120.10">
    <property type="entry name" value="Jelly Rolls"/>
    <property type="match status" value="1"/>
</dbReference>
<proteinExistence type="predicted"/>
<dbReference type="PANTHER" id="PTHR43698">
    <property type="entry name" value="RIBD C-TERMINAL DOMAIN CONTAINING PROTEIN"/>
    <property type="match status" value="1"/>
</dbReference>
<reference evidence="2 3" key="1">
    <citation type="submission" date="2021-04" db="EMBL/GenBank/DDBJ databases">
        <title>Novel species identification of genus Shewanella.</title>
        <authorList>
            <person name="Liu G."/>
        </authorList>
    </citation>
    <scope>NUCLEOTIDE SEQUENCE [LARGE SCALE GENOMIC DNA]</scope>
    <source>
        <strain evidence="2 3">FJAT-54481</strain>
    </source>
</reference>
<evidence type="ECO:0000313" key="2">
    <source>
        <dbReference type="EMBL" id="QUN05173.1"/>
    </source>
</evidence>
<keyword evidence="3" id="KW-1185">Reference proteome</keyword>
<dbReference type="InterPro" id="IPR013096">
    <property type="entry name" value="Cupin_2"/>
</dbReference>
<dbReference type="SUPFAM" id="SSF51182">
    <property type="entry name" value="RmlC-like cupins"/>
    <property type="match status" value="1"/>
</dbReference>
<protein>
    <submittedName>
        <fullName evidence="2">Cupin domain-containing protein</fullName>
    </submittedName>
</protein>
<feature type="domain" description="Cupin type-2" evidence="1">
    <location>
        <begin position="41"/>
        <end position="105"/>
    </location>
</feature>
<evidence type="ECO:0000259" key="1">
    <source>
        <dbReference type="Pfam" id="PF07883"/>
    </source>
</evidence>
<dbReference type="EMBL" id="CP073587">
    <property type="protein sequence ID" value="QUN05173.1"/>
    <property type="molecule type" value="Genomic_DNA"/>
</dbReference>
<dbReference type="CDD" id="cd02233">
    <property type="entry name" value="cupin_HNL-like"/>
    <property type="match status" value="1"/>
</dbReference>
<dbReference type="PANTHER" id="PTHR43698:SF1">
    <property type="entry name" value="BLL4564 PROTEIN"/>
    <property type="match status" value="1"/>
</dbReference>
<gene>
    <name evidence="2" type="ORF">KDN34_13320</name>
</gene>
<dbReference type="RefSeq" id="WP_212594208.1">
    <property type="nucleotide sequence ID" value="NZ_CP073587.1"/>
</dbReference>
<dbReference type="InterPro" id="IPR047263">
    <property type="entry name" value="HNL-like_cupin"/>
</dbReference>
<evidence type="ECO:0000313" key="3">
    <source>
        <dbReference type="Proteomes" id="UP000679575"/>
    </source>
</evidence>
<dbReference type="Proteomes" id="UP000679575">
    <property type="component" value="Chromosome"/>
</dbReference>